<dbReference type="PANTHER" id="PTHR34475">
    <property type="match status" value="1"/>
</dbReference>
<organism evidence="4">
    <name type="scientific">hydrothermal vent metagenome</name>
    <dbReference type="NCBI Taxonomy" id="652676"/>
    <lineage>
        <taxon>unclassified sequences</taxon>
        <taxon>metagenomes</taxon>
        <taxon>ecological metagenomes</taxon>
    </lineage>
</organism>
<dbReference type="InterPro" id="IPR050400">
    <property type="entry name" value="Bact_Cytoskel_RodZ"/>
</dbReference>
<dbReference type="AlphaFoldDB" id="A0A3B0VFB5"/>
<dbReference type="InterPro" id="IPR001387">
    <property type="entry name" value="Cro/C1-type_HTH"/>
</dbReference>
<dbReference type="EMBL" id="UOEY01000070">
    <property type="protein sequence ID" value="VAW39340.1"/>
    <property type="molecule type" value="Genomic_DNA"/>
</dbReference>
<keyword evidence="2" id="KW-0472">Membrane</keyword>
<gene>
    <name evidence="4" type="ORF">MNBD_DELTA04-1369</name>
</gene>
<protein>
    <recommendedName>
        <fullName evidence="3">Cytoskeleton protein RodZ-like C-terminal domain-containing protein</fullName>
    </recommendedName>
</protein>
<dbReference type="InterPro" id="IPR010982">
    <property type="entry name" value="Lambda_DNA-bd_dom_sf"/>
</dbReference>
<sequence length="301" mass="33158">MSKTKKDEDRERQQTAESESICSYLRRLRSEKGLSVEEVSSSTRISAANVRAIEGQEFDKLPADSFIRGQLNIYADFLGIDPEYLVSQFMKERDEKSMAAGRRARPRQTRKVLAPKTMAEPSRISSAAVAGFLLLLIVVLFTAFCLYTSWSPFNFLRKETAIIGVFPGNRAAPPQQDQAGGKKQPSTPATAPEKSPATEQKSQNEAPPARATTKIPTARYSLTVHFSKNTGVTVTRDGGAMLSMFFKSGTEQTWKAGKSLKLVFARPGSATLLLNGKALAFPVYRNGRPTLLIPEDLPNHQ</sequence>
<keyword evidence="2" id="KW-1133">Transmembrane helix</keyword>
<dbReference type="Gene3D" id="1.10.260.40">
    <property type="entry name" value="lambda repressor-like DNA-binding domains"/>
    <property type="match status" value="1"/>
</dbReference>
<dbReference type="InterPro" id="IPR025194">
    <property type="entry name" value="RodZ-like_C"/>
</dbReference>
<evidence type="ECO:0000259" key="3">
    <source>
        <dbReference type="Pfam" id="PF13464"/>
    </source>
</evidence>
<keyword evidence="2" id="KW-0812">Transmembrane</keyword>
<evidence type="ECO:0000313" key="4">
    <source>
        <dbReference type="EMBL" id="VAW39340.1"/>
    </source>
</evidence>
<dbReference type="SUPFAM" id="SSF47413">
    <property type="entry name" value="lambda repressor-like DNA-binding domains"/>
    <property type="match status" value="1"/>
</dbReference>
<evidence type="ECO:0000256" key="1">
    <source>
        <dbReference type="SAM" id="MobiDB-lite"/>
    </source>
</evidence>
<dbReference type="Pfam" id="PF13464">
    <property type="entry name" value="RodZ_C"/>
    <property type="match status" value="1"/>
</dbReference>
<dbReference type="GO" id="GO:0003677">
    <property type="term" value="F:DNA binding"/>
    <property type="evidence" value="ECO:0007669"/>
    <property type="project" value="InterPro"/>
</dbReference>
<dbReference type="CDD" id="cd00093">
    <property type="entry name" value="HTH_XRE"/>
    <property type="match status" value="1"/>
</dbReference>
<name>A0A3B0VFB5_9ZZZZ</name>
<dbReference type="PANTHER" id="PTHR34475:SF1">
    <property type="entry name" value="CYTOSKELETON PROTEIN RODZ"/>
    <property type="match status" value="1"/>
</dbReference>
<accession>A0A3B0VFB5</accession>
<reference evidence="4" key="1">
    <citation type="submission" date="2018-06" db="EMBL/GenBank/DDBJ databases">
        <authorList>
            <person name="Zhirakovskaya E."/>
        </authorList>
    </citation>
    <scope>NUCLEOTIDE SEQUENCE</scope>
</reference>
<feature type="region of interest" description="Disordered" evidence="1">
    <location>
        <begin position="167"/>
        <end position="214"/>
    </location>
</feature>
<feature type="region of interest" description="Disordered" evidence="1">
    <location>
        <begin position="96"/>
        <end position="116"/>
    </location>
</feature>
<dbReference type="Pfam" id="PF13413">
    <property type="entry name" value="HTH_25"/>
    <property type="match status" value="1"/>
</dbReference>
<evidence type="ECO:0000256" key="2">
    <source>
        <dbReference type="SAM" id="Phobius"/>
    </source>
</evidence>
<feature type="domain" description="Cytoskeleton protein RodZ-like C-terminal" evidence="3">
    <location>
        <begin position="224"/>
        <end position="287"/>
    </location>
</feature>
<proteinExistence type="predicted"/>
<feature type="transmembrane region" description="Helical" evidence="2">
    <location>
        <begin position="127"/>
        <end position="150"/>
    </location>
</feature>